<dbReference type="GO" id="GO:0005886">
    <property type="term" value="C:plasma membrane"/>
    <property type="evidence" value="ECO:0007669"/>
    <property type="project" value="UniProtKB-SubCell"/>
</dbReference>
<dbReference type="Gene3D" id="3.40.50.300">
    <property type="entry name" value="P-loop containing nucleotide triphosphate hydrolases"/>
    <property type="match status" value="1"/>
</dbReference>
<dbReference type="Gene3D" id="1.20.120.140">
    <property type="entry name" value="Signal recognition particle SRP54, nucleotide-binding domain"/>
    <property type="match status" value="1"/>
</dbReference>
<dbReference type="Pfam" id="PF00448">
    <property type="entry name" value="SRP54"/>
    <property type="match status" value="1"/>
</dbReference>
<dbReference type="KEGG" id="ttk:TST_1041"/>
<dbReference type="HAMAP" id="MF_00920">
    <property type="entry name" value="FtsY"/>
    <property type="match status" value="1"/>
</dbReference>
<dbReference type="SUPFAM" id="SSF47364">
    <property type="entry name" value="Domain of the SRP/SRP receptor G-proteins"/>
    <property type="match status" value="1"/>
</dbReference>
<dbReference type="GO" id="GO:0003924">
    <property type="term" value="F:GTPase activity"/>
    <property type="evidence" value="ECO:0007669"/>
    <property type="project" value="UniProtKB-UniRule"/>
</dbReference>
<evidence type="ECO:0000256" key="8">
    <source>
        <dbReference type="ARBA" id="ARBA00048027"/>
    </source>
</evidence>
<keyword evidence="7 9" id="KW-0675">Receptor</keyword>
<evidence type="ECO:0000313" key="13">
    <source>
        <dbReference type="EMBL" id="BAT71835.1"/>
    </source>
</evidence>
<dbReference type="NCBIfam" id="TIGR00064">
    <property type="entry name" value="ftsY"/>
    <property type="match status" value="1"/>
</dbReference>
<feature type="domain" description="SRP54-type proteins GTP-binding" evidence="11">
    <location>
        <begin position="501"/>
        <end position="702"/>
    </location>
</feature>
<dbReference type="InterPro" id="IPR027417">
    <property type="entry name" value="P-loop_NTPase"/>
</dbReference>
<dbReference type="InterPro" id="IPR036225">
    <property type="entry name" value="SRP/SRP_N"/>
</dbReference>
<keyword evidence="3 9" id="KW-0547">Nucleotide-binding</keyword>
<comment type="subcellular location">
    <subcellularLocation>
        <location evidence="9">Cell membrane</location>
        <topology evidence="9">Peripheral membrane protein</topology>
        <orientation evidence="9">Cytoplasmic side</orientation>
    </subcellularLocation>
    <subcellularLocation>
        <location evidence="9">Cytoplasm</location>
    </subcellularLocation>
</comment>
<evidence type="ECO:0000259" key="12">
    <source>
        <dbReference type="SMART" id="SM00963"/>
    </source>
</evidence>
<evidence type="ECO:0000256" key="3">
    <source>
        <dbReference type="ARBA" id="ARBA00022741"/>
    </source>
</evidence>
<protein>
    <recommendedName>
        <fullName evidence="9">Signal recognition particle receptor FtsY</fullName>
        <shortName evidence="9">SRP receptor</shortName>
        <ecNumber evidence="9">3.6.5.4</ecNumber>
    </recommendedName>
</protein>
<dbReference type="GO" id="GO:0005047">
    <property type="term" value="F:signal recognition particle binding"/>
    <property type="evidence" value="ECO:0007669"/>
    <property type="project" value="TreeGrafter"/>
</dbReference>
<dbReference type="InterPro" id="IPR042101">
    <property type="entry name" value="SRP54_N_sf"/>
</dbReference>
<evidence type="ECO:0000256" key="1">
    <source>
        <dbReference type="ARBA" id="ARBA00022475"/>
    </source>
</evidence>
<feature type="domain" description="Signal recognition particle SRP54 helical bundle" evidence="12">
    <location>
        <begin position="410"/>
        <end position="488"/>
    </location>
</feature>
<dbReference type="PANTHER" id="PTHR43134">
    <property type="entry name" value="SIGNAL RECOGNITION PARTICLE RECEPTOR SUBUNIT ALPHA"/>
    <property type="match status" value="1"/>
</dbReference>
<evidence type="ECO:0000256" key="4">
    <source>
        <dbReference type="ARBA" id="ARBA00022801"/>
    </source>
</evidence>
<dbReference type="GO" id="GO:0006614">
    <property type="term" value="P:SRP-dependent cotranslational protein targeting to membrane"/>
    <property type="evidence" value="ECO:0007669"/>
    <property type="project" value="InterPro"/>
</dbReference>
<dbReference type="SMART" id="SM00963">
    <property type="entry name" value="SRP54_N"/>
    <property type="match status" value="1"/>
</dbReference>
<feature type="binding site" evidence="9">
    <location>
        <begin position="590"/>
        <end position="594"/>
    </location>
    <ligand>
        <name>GTP</name>
        <dbReference type="ChEBI" id="CHEBI:37565"/>
    </ligand>
</feature>
<evidence type="ECO:0000256" key="7">
    <source>
        <dbReference type="ARBA" id="ARBA00023170"/>
    </source>
</evidence>
<dbReference type="InterPro" id="IPR004390">
    <property type="entry name" value="SR_rcpt_FtsY"/>
</dbReference>
<dbReference type="InterPro" id="IPR003593">
    <property type="entry name" value="AAA+_ATPase"/>
</dbReference>
<dbReference type="SMART" id="SM00382">
    <property type="entry name" value="AAA"/>
    <property type="match status" value="1"/>
</dbReference>
<reference evidence="14" key="1">
    <citation type="journal article" date="2018" name="Science">
        <title>A primordial and reversible TCA cycle in a facultatively chemolithoautotrophic thermophile.</title>
        <authorList>
            <person name="Nunoura T."/>
            <person name="Chikaraishi Y."/>
            <person name="Izaki R."/>
            <person name="Suwa T."/>
            <person name="Sato T."/>
            <person name="Harada T."/>
            <person name="Mori K."/>
            <person name="Kato Y."/>
            <person name="Miyazaki M."/>
            <person name="Shimamura S."/>
            <person name="Yanagawa K."/>
            <person name="Shuto A."/>
            <person name="Ohkouchi N."/>
            <person name="Fujita N."/>
            <person name="Takaki Y."/>
            <person name="Atomi H."/>
            <person name="Takai K."/>
        </authorList>
    </citation>
    <scope>NUCLEOTIDE SEQUENCE [LARGE SCALE GENOMIC DNA]</scope>
    <source>
        <strain evidence="14">DSM 17441 / JCM 13301 / NBRC 103674 / ABI70S6</strain>
    </source>
</reference>
<evidence type="ECO:0000256" key="6">
    <source>
        <dbReference type="ARBA" id="ARBA00023136"/>
    </source>
</evidence>
<evidence type="ECO:0000256" key="5">
    <source>
        <dbReference type="ARBA" id="ARBA00023134"/>
    </source>
</evidence>
<gene>
    <name evidence="9 13" type="primary">ftsY</name>
    <name evidence="13" type="ORF">TST_1041</name>
</gene>
<dbReference type="RefSeq" id="WP_231963396.1">
    <property type="nucleotide sequence ID" value="NZ_AP013035.1"/>
</dbReference>
<organism evidence="13 14">
    <name type="scientific">Thermosulfidibacter takaii (strain DSM 17441 / JCM 13301 / NBRC 103674 / ABI70S6)</name>
    <dbReference type="NCBI Taxonomy" id="1298851"/>
    <lineage>
        <taxon>Bacteria</taxon>
        <taxon>Pseudomonadati</taxon>
        <taxon>Thermosulfidibacterota</taxon>
        <taxon>Thermosulfidibacteria</taxon>
        <taxon>Thermosulfidibacterales</taxon>
        <taxon>Thermosulfidibacteraceae</taxon>
    </lineage>
</organism>
<keyword evidence="6 9" id="KW-0472">Membrane</keyword>
<evidence type="ECO:0000259" key="10">
    <source>
        <dbReference type="SMART" id="SM00382"/>
    </source>
</evidence>
<proteinExistence type="inferred from homology"/>
<dbReference type="GO" id="GO:0005737">
    <property type="term" value="C:cytoplasm"/>
    <property type="evidence" value="ECO:0007669"/>
    <property type="project" value="UniProtKB-SubCell"/>
</dbReference>
<dbReference type="PANTHER" id="PTHR43134:SF1">
    <property type="entry name" value="SIGNAL RECOGNITION PARTICLE RECEPTOR SUBUNIT ALPHA"/>
    <property type="match status" value="1"/>
</dbReference>
<dbReference type="PATRIC" id="fig|1298851.3.peg.1096"/>
<keyword evidence="5 9" id="KW-0342">GTP-binding</keyword>
<dbReference type="Gene3D" id="1.25.40.10">
    <property type="entry name" value="Tetratricopeptide repeat domain"/>
    <property type="match status" value="1"/>
</dbReference>
<dbReference type="CDD" id="cd17874">
    <property type="entry name" value="FtsY"/>
    <property type="match status" value="1"/>
</dbReference>
<keyword evidence="2 9" id="KW-0963">Cytoplasm</keyword>
<keyword evidence="14" id="KW-1185">Reference proteome</keyword>
<feature type="domain" description="AAA+ ATPase" evidence="10">
    <location>
        <begin position="500"/>
        <end position="683"/>
    </location>
</feature>
<comment type="subunit">
    <text evidence="9">Part of the signal recognition particle protein translocation system, which is composed of SRP and FtsY.</text>
</comment>
<dbReference type="Proteomes" id="UP000063234">
    <property type="component" value="Chromosome"/>
</dbReference>
<dbReference type="SUPFAM" id="SSF52540">
    <property type="entry name" value="P-loop containing nucleoside triphosphate hydrolases"/>
    <property type="match status" value="1"/>
</dbReference>
<dbReference type="SMART" id="SM00962">
    <property type="entry name" value="SRP54"/>
    <property type="match status" value="1"/>
</dbReference>
<comment type="function">
    <text evidence="9">Involved in targeting and insertion of nascent membrane proteins into the cytoplasmic membrane. Acts as a receptor for the complex formed by the signal recognition particle (SRP) and the ribosome-nascent chain (RNC).</text>
</comment>
<dbReference type="InterPro" id="IPR011990">
    <property type="entry name" value="TPR-like_helical_dom_sf"/>
</dbReference>
<dbReference type="InterPro" id="IPR000897">
    <property type="entry name" value="SRP54_GTPase_dom"/>
</dbReference>
<evidence type="ECO:0000259" key="11">
    <source>
        <dbReference type="SMART" id="SM00962"/>
    </source>
</evidence>
<dbReference type="AlphaFoldDB" id="A0A0S3QU24"/>
<evidence type="ECO:0000256" key="2">
    <source>
        <dbReference type="ARBA" id="ARBA00022490"/>
    </source>
</evidence>
<comment type="similarity">
    <text evidence="9">Belongs to the GTP-binding SRP family. FtsY subfamily.</text>
</comment>
<keyword evidence="1 9" id="KW-1003">Cell membrane</keyword>
<dbReference type="InterPro" id="IPR013822">
    <property type="entry name" value="Signal_recog_particl_SRP54_hlx"/>
</dbReference>
<dbReference type="STRING" id="1298851.TST_1041"/>
<evidence type="ECO:0000256" key="9">
    <source>
        <dbReference type="HAMAP-Rule" id="MF_00920"/>
    </source>
</evidence>
<dbReference type="EC" id="3.6.5.4" evidence="9"/>
<name>A0A0S3QU24_THET7</name>
<dbReference type="FunFam" id="3.40.50.300:FF:000053">
    <property type="entry name" value="Signal recognition particle receptor FtsY"/>
    <property type="match status" value="1"/>
</dbReference>
<dbReference type="SUPFAM" id="SSF81901">
    <property type="entry name" value="HCP-like"/>
    <property type="match status" value="1"/>
</dbReference>
<evidence type="ECO:0000313" key="14">
    <source>
        <dbReference type="Proteomes" id="UP000063234"/>
    </source>
</evidence>
<feature type="binding site" evidence="9">
    <location>
        <begin position="508"/>
        <end position="515"/>
    </location>
    <ligand>
        <name>GTP</name>
        <dbReference type="ChEBI" id="CHEBI:37565"/>
    </ligand>
</feature>
<comment type="catalytic activity">
    <reaction evidence="8 9">
        <text>GTP + H2O = GDP + phosphate + H(+)</text>
        <dbReference type="Rhea" id="RHEA:19669"/>
        <dbReference type="ChEBI" id="CHEBI:15377"/>
        <dbReference type="ChEBI" id="CHEBI:15378"/>
        <dbReference type="ChEBI" id="CHEBI:37565"/>
        <dbReference type="ChEBI" id="CHEBI:43474"/>
        <dbReference type="ChEBI" id="CHEBI:58189"/>
        <dbReference type="EC" id="3.6.5.4"/>
    </reaction>
</comment>
<dbReference type="EMBL" id="AP013035">
    <property type="protein sequence ID" value="BAT71835.1"/>
    <property type="molecule type" value="Genomic_DNA"/>
</dbReference>
<feature type="binding site" evidence="9">
    <location>
        <begin position="654"/>
        <end position="657"/>
    </location>
    <ligand>
        <name>GTP</name>
        <dbReference type="ChEBI" id="CHEBI:37565"/>
    </ligand>
</feature>
<accession>A0A0S3QU24</accession>
<dbReference type="GO" id="GO:0005525">
    <property type="term" value="F:GTP binding"/>
    <property type="evidence" value="ECO:0007669"/>
    <property type="project" value="UniProtKB-UniRule"/>
</dbReference>
<dbReference type="Pfam" id="PF02881">
    <property type="entry name" value="SRP54_N"/>
    <property type="match status" value="1"/>
</dbReference>
<sequence>MAANNYFGRERLSTVNEKELRKELKDLKKEIKKKKNPWAVVAAYFLAFKLANEKELKEVDKEASRVLGAESIKEAILSFVQEANLEKLLQLEGDIGRFFRRLKEKEVDEEFKALFKQMPSLLFKAFLVRDFVRQLLDTGHIDEAFFFLNQVEKVKWPEISYLLGWAYDAKGIVNLAKDHLEKAAKAGLKEAKQKLAMLYVKQGEFGKAAKICEELGDLKAALESYLESGDLKKCRELVSKVDISELKIKLAVALVDRDRKREALEVVEQLDSPEAKIIKAKIIKYKDLEGAYELVKEVFPEVRGRFKEWALEIIADYYTHSGMWKELTTILSPLETSGSLPSRLRLKLAEAYFNIGEVPRALKILASLMDTDLRRDAKSLVKEIKKKTEDPEIEDICKTILAEDSFFKRLKEGLSKSKDSLLGRIDRLIQDERFTDVDSLEEILLTADVGVEATEEIISRLKRRIEIGEIKSGKGLLRALEEEILRILKSAEGDLRIDTKPFVIMVVGVNGTGKTTTIAKLGNMLKKQGYSVLFAAGDTFRAAAIEQLEMWGERIGIPVIKQKPGADPSGVVYDALQAAKARNIDVVIIDTAGRLHTKVNLMEELKKMARVASKEVPGAPHETLLVLDAVVGQNAISQAKIFSRAIPITGVVLTKLDGTAKGGIVVAIAKKFGISIKFIGVGEKMDDLQKFDAERFVDALFDR</sequence>
<keyword evidence="4 9" id="KW-0378">Hydrolase</keyword>